<dbReference type="InterPro" id="IPR005178">
    <property type="entry name" value="Ostalpha/TMEM184C"/>
</dbReference>
<feature type="transmembrane region" description="Helical" evidence="6">
    <location>
        <begin position="121"/>
        <end position="137"/>
    </location>
</feature>
<protein>
    <recommendedName>
        <fullName evidence="9">Transmembrane protein 184 homolog DDB_G0284525</fullName>
    </recommendedName>
</protein>
<feature type="transmembrane region" description="Helical" evidence="6">
    <location>
        <begin position="46"/>
        <end position="64"/>
    </location>
</feature>
<dbReference type="AlphaFoldDB" id="A0AAN7YYF5"/>
<evidence type="ECO:0000256" key="1">
    <source>
        <dbReference type="ARBA" id="ARBA00004141"/>
    </source>
</evidence>
<evidence type="ECO:0000256" key="6">
    <source>
        <dbReference type="SAM" id="Phobius"/>
    </source>
</evidence>
<proteinExistence type="predicted"/>
<keyword evidence="8" id="KW-1185">Reference proteome</keyword>
<dbReference type="PANTHER" id="PTHR23423">
    <property type="entry name" value="ORGANIC SOLUTE TRANSPORTER-RELATED"/>
    <property type="match status" value="1"/>
</dbReference>
<dbReference type="Proteomes" id="UP001344447">
    <property type="component" value="Unassembled WGS sequence"/>
</dbReference>
<feature type="compositionally biased region" description="Low complexity" evidence="5">
    <location>
        <begin position="11"/>
        <end position="25"/>
    </location>
</feature>
<reference evidence="7 8" key="1">
    <citation type="submission" date="2023-11" db="EMBL/GenBank/DDBJ databases">
        <title>Dfirmibasis_genome.</title>
        <authorList>
            <person name="Edelbroek B."/>
            <person name="Kjellin J."/>
            <person name="Jerlstrom-Hultqvist J."/>
            <person name="Soderbom F."/>
        </authorList>
    </citation>
    <scope>NUCLEOTIDE SEQUENCE [LARGE SCALE GENOMIC DNA]</scope>
    <source>
        <strain evidence="7 8">TNS-C-14</strain>
    </source>
</reference>
<dbReference type="GO" id="GO:0016020">
    <property type="term" value="C:membrane"/>
    <property type="evidence" value="ECO:0007669"/>
    <property type="project" value="UniProtKB-SubCell"/>
</dbReference>
<feature type="transmembrane region" description="Helical" evidence="6">
    <location>
        <begin position="210"/>
        <end position="231"/>
    </location>
</feature>
<feature type="transmembrane region" description="Helical" evidence="6">
    <location>
        <begin position="84"/>
        <end position="101"/>
    </location>
</feature>
<evidence type="ECO:0000256" key="5">
    <source>
        <dbReference type="SAM" id="MobiDB-lite"/>
    </source>
</evidence>
<feature type="transmembrane region" description="Helical" evidence="6">
    <location>
        <begin position="252"/>
        <end position="273"/>
    </location>
</feature>
<evidence type="ECO:0008006" key="9">
    <source>
        <dbReference type="Google" id="ProtNLM"/>
    </source>
</evidence>
<feature type="transmembrane region" description="Helical" evidence="6">
    <location>
        <begin position="179"/>
        <end position="198"/>
    </location>
</feature>
<evidence type="ECO:0000256" key="4">
    <source>
        <dbReference type="ARBA" id="ARBA00023136"/>
    </source>
</evidence>
<evidence type="ECO:0000256" key="3">
    <source>
        <dbReference type="ARBA" id="ARBA00022989"/>
    </source>
</evidence>
<evidence type="ECO:0000256" key="2">
    <source>
        <dbReference type="ARBA" id="ARBA00022692"/>
    </source>
</evidence>
<gene>
    <name evidence="7" type="ORF">RB653_001105</name>
</gene>
<organism evidence="7 8">
    <name type="scientific">Dictyostelium firmibasis</name>
    <dbReference type="NCBI Taxonomy" id="79012"/>
    <lineage>
        <taxon>Eukaryota</taxon>
        <taxon>Amoebozoa</taxon>
        <taxon>Evosea</taxon>
        <taxon>Eumycetozoa</taxon>
        <taxon>Dictyostelia</taxon>
        <taxon>Dictyosteliales</taxon>
        <taxon>Dictyosteliaceae</taxon>
        <taxon>Dictyostelium</taxon>
    </lineage>
</organism>
<accession>A0AAN7YYF5</accession>
<dbReference type="EMBL" id="JAVFKY010000002">
    <property type="protein sequence ID" value="KAK5581077.1"/>
    <property type="molecule type" value="Genomic_DNA"/>
</dbReference>
<comment type="caution">
    <text evidence="7">The sequence shown here is derived from an EMBL/GenBank/DDBJ whole genome shotgun (WGS) entry which is preliminary data.</text>
</comment>
<name>A0AAN7YYF5_9MYCE</name>
<keyword evidence="2 6" id="KW-0812">Transmembrane</keyword>
<evidence type="ECO:0000313" key="8">
    <source>
        <dbReference type="Proteomes" id="UP001344447"/>
    </source>
</evidence>
<sequence length="481" mass="54794">MSSSSNHYIDESSFNSNNNNNNNNNGEGSSNEILIRIPFLHDSVPALYAMFALASLFVLLATILSAHLIYKHLKYYTQPDHQRYIVRIVFMIPIYAIYSLLSLLLHNYQVYFALLRDCYEAYVLYMFFALCVSYGGGDKNLVTHFTSHPVMRLPMPLFFKFKPNEAFLQVCRMGMLQYVLVRPAVTLASAIFEIFGLYDEGSYAINRFYFYNAFIINVSVTVALYIVVLFYQAAAEELAPYKPLLKFTSIKIVVFFCFWQSIAISGMTSFGWIPTVDGWNSGEVSTGLQNFLICFEMFGVAILHQYAFPYELYRVRAFSAAPLIHRVEMGTVFKSVINSVSQKDMVKETVKSFKGTKITDGKTGLYSGLKDEVFNEFDIEEIEMGDFTSANDNNNFDDFDFAENKNNKTFNDGASKMNHIGSAILAGGGGKKDNDLITDDDFFSLMNNDYANIDFSNFDQDALEEMNFDDDDEDMMFTARR</sequence>
<dbReference type="SMART" id="SM01417">
    <property type="entry name" value="Solute_trans_a"/>
    <property type="match status" value="1"/>
</dbReference>
<feature type="region of interest" description="Disordered" evidence="5">
    <location>
        <begin position="1"/>
        <end position="25"/>
    </location>
</feature>
<evidence type="ECO:0000313" key="7">
    <source>
        <dbReference type="EMBL" id="KAK5581077.1"/>
    </source>
</evidence>
<feature type="transmembrane region" description="Helical" evidence="6">
    <location>
        <begin position="288"/>
        <end position="308"/>
    </location>
</feature>
<keyword evidence="4 6" id="KW-0472">Membrane</keyword>
<comment type="subcellular location">
    <subcellularLocation>
        <location evidence="1">Membrane</location>
        <topology evidence="1">Multi-pass membrane protein</topology>
    </subcellularLocation>
</comment>
<keyword evidence="3 6" id="KW-1133">Transmembrane helix</keyword>
<dbReference type="Pfam" id="PF03619">
    <property type="entry name" value="Solute_trans_a"/>
    <property type="match status" value="1"/>
</dbReference>